<accession>A0A371CY99</accession>
<evidence type="ECO:0000256" key="15">
    <source>
        <dbReference type="SAM" id="MobiDB-lite"/>
    </source>
</evidence>
<comment type="similarity">
    <text evidence="4 14">Belongs to the cytochrome P450 family.</text>
</comment>
<comment type="pathway">
    <text evidence="3">Secondary metabolite biosynthesis.</text>
</comment>
<evidence type="ECO:0000256" key="14">
    <source>
        <dbReference type="RuleBase" id="RU000461"/>
    </source>
</evidence>
<keyword evidence="10 13" id="KW-0408">Iron</keyword>
<comment type="cofactor">
    <cofactor evidence="1 13">
        <name>heme</name>
        <dbReference type="ChEBI" id="CHEBI:30413"/>
    </cofactor>
</comment>
<evidence type="ECO:0000256" key="5">
    <source>
        <dbReference type="ARBA" id="ARBA00022617"/>
    </source>
</evidence>
<evidence type="ECO:0000256" key="4">
    <source>
        <dbReference type="ARBA" id="ARBA00010617"/>
    </source>
</evidence>
<evidence type="ECO:0000256" key="2">
    <source>
        <dbReference type="ARBA" id="ARBA00004167"/>
    </source>
</evidence>
<evidence type="ECO:0000256" key="7">
    <source>
        <dbReference type="ARBA" id="ARBA00022723"/>
    </source>
</evidence>
<dbReference type="OrthoDB" id="2789670at2759"/>
<dbReference type="AlphaFoldDB" id="A0A371CY99"/>
<evidence type="ECO:0000256" key="1">
    <source>
        <dbReference type="ARBA" id="ARBA00001971"/>
    </source>
</evidence>
<keyword evidence="7 13" id="KW-0479">Metal-binding</keyword>
<dbReference type="SUPFAM" id="SSF48264">
    <property type="entry name" value="Cytochrome P450"/>
    <property type="match status" value="1"/>
</dbReference>
<name>A0A371CY99_9APHY</name>
<keyword evidence="12" id="KW-0472">Membrane</keyword>
<dbReference type="GO" id="GO:0005506">
    <property type="term" value="F:iron ion binding"/>
    <property type="evidence" value="ECO:0007669"/>
    <property type="project" value="InterPro"/>
</dbReference>
<evidence type="ECO:0000256" key="12">
    <source>
        <dbReference type="ARBA" id="ARBA00023136"/>
    </source>
</evidence>
<evidence type="ECO:0000256" key="13">
    <source>
        <dbReference type="PIRSR" id="PIRSR602401-1"/>
    </source>
</evidence>
<dbReference type="PANTHER" id="PTHR46300:SF7">
    <property type="entry name" value="P450, PUTATIVE (EUROFUNG)-RELATED"/>
    <property type="match status" value="1"/>
</dbReference>
<comment type="subcellular location">
    <subcellularLocation>
        <location evidence="2">Membrane</location>
        <topology evidence="2">Single-pass membrane protein</topology>
    </subcellularLocation>
</comment>
<dbReference type="InterPro" id="IPR050364">
    <property type="entry name" value="Cytochrome_P450_fung"/>
</dbReference>
<keyword evidence="9 14" id="KW-0560">Oxidoreductase</keyword>
<keyword evidence="8" id="KW-1133">Transmembrane helix</keyword>
<evidence type="ECO:0000256" key="8">
    <source>
        <dbReference type="ARBA" id="ARBA00022989"/>
    </source>
</evidence>
<evidence type="ECO:0000256" key="11">
    <source>
        <dbReference type="ARBA" id="ARBA00023033"/>
    </source>
</evidence>
<keyword evidence="11 14" id="KW-0503">Monooxygenase</keyword>
<dbReference type="PROSITE" id="PS00086">
    <property type="entry name" value="CYTOCHROME_P450"/>
    <property type="match status" value="1"/>
</dbReference>
<evidence type="ECO:0000256" key="9">
    <source>
        <dbReference type="ARBA" id="ARBA00023002"/>
    </source>
</evidence>
<keyword evidence="17" id="KW-1185">Reference proteome</keyword>
<evidence type="ECO:0000256" key="10">
    <source>
        <dbReference type="ARBA" id="ARBA00023004"/>
    </source>
</evidence>
<feature type="region of interest" description="Disordered" evidence="15">
    <location>
        <begin position="241"/>
        <end position="267"/>
    </location>
</feature>
<dbReference type="InterPro" id="IPR017972">
    <property type="entry name" value="Cyt_P450_CS"/>
</dbReference>
<dbReference type="STRING" id="139420.A0A371CY99"/>
<dbReference type="PANTHER" id="PTHR46300">
    <property type="entry name" value="P450, PUTATIVE (EUROFUNG)-RELATED-RELATED"/>
    <property type="match status" value="1"/>
</dbReference>
<dbReference type="Pfam" id="PF00067">
    <property type="entry name" value="p450"/>
    <property type="match status" value="2"/>
</dbReference>
<proteinExistence type="inferred from homology"/>
<reference evidence="16 17" key="1">
    <citation type="journal article" date="2018" name="Biotechnol. Biofuels">
        <title>Integrative visual omics of the white-rot fungus Polyporus brumalis exposes the biotechnological potential of its oxidative enzymes for delignifying raw plant biomass.</title>
        <authorList>
            <person name="Miyauchi S."/>
            <person name="Rancon A."/>
            <person name="Drula E."/>
            <person name="Hage H."/>
            <person name="Chaduli D."/>
            <person name="Favel A."/>
            <person name="Grisel S."/>
            <person name="Henrissat B."/>
            <person name="Herpoel-Gimbert I."/>
            <person name="Ruiz-Duenas F.J."/>
            <person name="Chevret D."/>
            <person name="Hainaut M."/>
            <person name="Lin J."/>
            <person name="Wang M."/>
            <person name="Pangilinan J."/>
            <person name="Lipzen A."/>
            <person name="Lesage-Meessen L."/>
            <person name="Navarro D."/>
            <person name="Riley R."/>
            <person name="Grigoriev I.V."/>
            <person name="Zhou S."/>
            <person name="Raouche S."/>
            <person name="Rosso M.N."/>
        </authorList>
    </citation>
    <scope>NUCLEOTIDE SEQUENCE [LARGE SCALE GENOMIC DNA]</scope>
    <source>
        <strain evidence="16 17">BRFM 1820</strain>
    </source>
</reference>
<dbReference type="GO" id="GO:0020037">
    <property type="term" value="F:heme binding"/>
    <property type="evidence" value="ECO:0007669"/>
    <property type="project" value="InterPro"/>
</dbReference>
<dbReference type="InterPro" id="IPR001128">
    <property type="entry name" value="Cyt_P450"/>
</dbReference>
<dbReference type="GO" id="GO:0016705">
    <property type="term" value="F:oxidoreductase activity, acting on paired donors, with incorporation or reduction of molecular oxygen"/>
    <property type="evidence" value="ECO:0007669"/>
    <property type="project" value="InterPro"/>
</dbReference>
<evidence type="ECO:0000256" key="6">
    <source>
        <dbReference type="ARBA" id="ARBA00022692"/>
    </source>
</evidence>
<organism evidence="16 17">
    <name type="scientific">Lentinus brumalis</name>
    <dbReference type="NCBI Taxonomy" id="2498619"/>
    <lineage>
        <taxon>Eukaryota</taxon>
        <taxon>Fungi</taxon>
        <taxon>Dikarya</taxon>
        <taxon>Basidiomycota</taxon>
        <taxon>Agaricomycotina</taxon>
        <taxon>Agaricomycetes</taxon>
        <taxon>Polyporales</taxon>
        <taxon>Polyporaceae</taxon>
        <taxon>Lentinus</taxon>
    </lineage>
</organism>
<dbReference type="InterPro" id="IPR002401">
    <property type="entry name" value="Cyt_P450_E_grp-I"/>
</dbReference>
<protein>
    <submittedName>
        <fullName evidence="16">Cytochrome P450</fullName>
    </submittedName>
</protein>
<keyword evidence="5 13" id="KW-0349">Heme</keyword>
<dbReference type="GO" id="GO:0016020">
    <property type="term" value="C:membrane"/>
    <property type="evidence" value="ECO:0007669"/>
    <property type="project" value="UniProtKB-SubCell"/>
</dbReference>
<dbReference type="PRINTS" id="PR00463">
    <property type="entry name" value="EP450I"/>
</dbReference>
<evidence type="ECO:0000256" key="3">
    <source>
        <dbReference type="ARBA" id="ARBA00005179"/>
    </source>
</evidence>
<sequence>MPSTYPGRTSRCTLVEYGEIISLNAFGTPMIVLGTHDAAVELLEKRSSNYADRNMETIAEIAGFDSLIAMMRYGPRWRKLRVVFHQCMSPSVMAQYHPIHLISAIIIRTTYGLQGADENDVHIKITEDAMDCVNNVFKPGQPYLVQTFPSLRHIPSWFPGATFKHQFASWVPIRQGNITPSIVTALMRRAEGQEDAEDVHAAAANAYLGVYLSSTPRVIASQTLSTLYTFFAAMASNPHTKTRAQDELNRRSKTSRTSLTSLPARRSACHGAQEDEYKGYCIPAGSIRFTPSCGAYARDPRYYPDPETFKPARFLLESGEWNPDVLDPAEIAFGYGRRMCPGRHFAEASLFTAIASVLHAFDVSAALDGEGAPVKLDVKMTKGAISYPEPFECTIRPRAAAAVALVRANSST</sequence>
<feature type="binding site" description="axial binding residue" evidence="13">
    <location>
        <position position="340"/>
    </location>
    <ligand>
        <name>heme</name>
        <dbReference type="ChEBI" id="CHEBI:30413"/>
    </ligand>
    <ligandPart>
        <name>Fe</name>
        <dbReference type="ChEBI" id="CHEBI:18248"/>
    </ligandPart>
</feature>
<dbReference type="Gene3D" id="1.10.630.10">
    <property type="entry name" value="Cytochrome P450"/>
    <property type="match status" value="1"/>
</dbReference>
<dbReference type="EMBL" id="KZ857439">
    <property type="protein sequence ID" value="RDX45250.1"/>
    <property type="molecule type" value="Genomic_DNA"/>
</dbReference>
<evidence type="ECO:0000313" key="17">
    <source>
        <dbReference type="Proteomes" id="UP000256964"/>
    </source>
</evidence>
<dbReference type="InterPro" id="IPR036396">
    <property type="entry name" value="Cyt_P450_sf"/>
</dbReference>
<gene>
    <name evidence="16" type="ORF">OH76DRAFT_1457700</name>
</gene>
<dbReference type="GO" id="GO:0004497">
    <property type="term" value="F:monooxygenase activity"/>
    <property type="evidence" value="ECO:0007669"/>
    <property type="project" value="UniProtKB-KW"/>
</dbReference>
<dbReference type="Proteomes" id="UP000256964">
    <property type="component" value="Unassembled WGS sequence"/>
</dbReference>
<keyword evidence="6" id="KW-0812">Transmembrane</keyword>
<evidence type="ECO:0000313" key="16">
    <source>
        <dbReference type="EMBL" id="RDX45250.1"/>
    </source>
</evidence>